<accession>A0ABQ7GZC2</accession>
<reference evidence="2" key="1">
    <citation type="submission" date="2017-08" db="EMBL/GenBank/DDBJ databases">
        <authorList>
            <person name="Polle J.E."/>
            <person name="Barry K."/>
            <person name="Cushman J."/>
            <person name="Schmutz J."/>
            <person name="Tran D."/>
            <person name="Hathwaick L.T."/>
            <person name="Yim W.C."/>
            <person name="Jenkins J."/>
            <person name="Mckie-Krisberg Z.M."/>
            <person name="Prochnik S."/>
            <person name="Lindquist E."/>
            <person name="Dockter R.B."/>
            <person name="Adam C."/>
            <person name="Molina H."/>
            <person name="Bunkerborg J."/>
            <person name="Jin E."/>
            <person name="Buchheim M."/>
            <person name="Magnuson J."/>
        </authorList>
    </citation>
    <scope>NUCLEOTIDE SEQUENCE</scope>
    <source>
        <strain evidence="2">CCAP 19/18</strain>
    </source>
</reference>
<sequence>MAPYAQQQHDSLHASWDRRKHLNLLLFDKSNEIEEIYAGMEKPTLHGTQTKAKPKEFTDPSGGGLTVEALQTLRGRGSGGPPSPSYSNVPTELPSPNHGNQTVGFENQPDYYHPQAQYSSRPGSKPPTPKSPQESGGHTSYSAPSFQATATQRPPPTWLMPWQTGDREAGRKQADAVRKGRTPIGSFANLELALK</sequence>
<evidence type="ECO:0000313" key="3">
    <source>
        <dbReference type="Proteomes" id="UP000815325"/>
    </source>
</evidence>
<dbReference type="Proteomes" id="UP000815325">
    <property type="component" value="Unassembled WGS sequence"/>
</dbReference>
<feature type="region of interest" description="Disordered" evidence="1">
    <location>
        <begin position="40"/>
        <end position="183"/>
    </location>
</feature>
<feature type="compositionally biased region" description="Basic and acidic residues" evidence="1">
    <location>
        <begin position="165"/>
        <end position="178"/>
    </location>
</feature>
<gene>
    <name evidence="2" type="ORF">DUNSADRAFT_18239</name>
</gene>
<proteinExistence type="predicted"/>
<organism evidence="2 3">
    <name type="scientific">Dunaliella salina</name>
    <name type="common">Green alga</name>
    <name type="synonym">Protococcus salinus</name>
    <dbReference type="NCBI Taxonomy" id="3046"/>
    <lineage>
        <taxon>Eukaryota</taxon>
        <taxon>Viridiplantae</taxon>
        <taxon>Chlorophyta</taxon>
        <taxon>core chlorophytes</taxon>
        <taxon>Chlorophyceae</taxon>
        <taxon>CS clade</taxon>
        <taxon>Chlamydomonadales</taxon>
        <taxon>Dunaliellaceae</taxon>
        <taxon>Dunaliella</taxon>
    </lineage>
</organism>
<dbReference type="EMBL" id="MU069528">
    <property type="protein sequence ID" value="KAF5839959.1"/>
    <property type="molecule type" value="Genomic_DNA"/>
</dbReference>
<comment type="caution">
    <text evidence="2">The sequence shown here is derived from an EMBL/GenBank/DDBJ whole genome shotgun (WGS) entry which is preliminary data.</text>
</comment>
<evidence type="ECO:0008006" key="4">
    <source>
        <dbReference type="Google" id="ProtNLM"/>
    </source>
</evidence>
<evidence type="ECO:0000256" key="1">
    <source>
        <dbReference type="SAM" id="MobiDB-lite"/>
    </source>
</evidence>
<name>A0ABQ7GZC2_DUNSA</name>
<keyword evidence="3" id="KW-1185">Reference proteome</keyword>
<evidence type="ECO:0000313" key="2">
    <source>
        <dbReference type="EMBL" id="KAF5839959.1"/>
    </source>
</evidence>
<protein>
    <recommendedName>
        <fullName evidence="4">Encoded protein</fullName>
    </recommendedName>
</protein>
<feature type="compositionally biased region" description="Polar residues" evidence="1">
    <location>
        <begin position="131"/>
        <end position="152"/>
    </location>
</feature>